<comment type="caution">
    <text evidence="1">The sequence shown here is derived from an EMBL/GenBank/DDBJ whole genome shotgun (WGS) entry which is preliminary data.</text>
</comment>
<organism evidence="1 2">
    <name type="scientific">Segatella copri</name>
    <dbReference type="NCBI Taxonomy" id="165179"/>
    <lineage>
        <taxon>Bacteria</taxon>
        <taxon>Pseudomonadati</taxon>
        <taxon>Bacteroidota</taxon>
        <taxon>Bacteroidia</taxon>
        <taxon>Bacteroidales</taxon>
        <taxon>Prevotellaceae</taxon>
        <taxon>Segatella</taxon>
    </lineage>
</organism>
<evidence type="ECO:0000313" key="2">
    <source>
        <dbReference type="Proteomes" id="UP001209417"/>
    </source>
</evidence>
<name>A0AAW5TVR0_9BACT</name>
<dbReference type="EMBL" id="JAPDVG010000001">
    <property type="protein sequence ID" value="MCW4130133.1"/>
    <property type="molecule type" value="Genomic_DNA"/>
</dbReference>
<evidence type="ECO:0000313" key="1">
    <source>
        <dbReference type="EMBL" id="MCW4130133.1"/>
    </source>
</evidence>
<protein>
    <submittedName>
        <fullName evidence="1">Uncharacterized protein</fullName>
    </submittedName>
</protein>
<gene>
    <name evidence="1" type="ORF">ONT19_00685</name>
</gene>
<dbReference type="Proteomes" id="UP001209417">
    <property type="component" value="Unassembled WGS sequence"/>
</dbReference>
<dbReference type="RefSeq" id="WP_264953372.1">
    <property type="nucleotide sequence ID" value="NZ_JAPDUQ010000001.1"/>
</dbReference>
<reference evidence="1" key="1">
    <citation type="submission" date="2022-11" db="EMBL/GenBank/DDBJ databases">
        <title>Genomic repertoires linked with pathogenic potency of arthritogenic Prevotella copri isolated from the gut of rheumatoid arthritis patients.</title>
        <authorList>
            <person name="Nii T."/>
            <person name="Maeda Y."/>
            <person name="Motooka D."/>
            <person name="Naito M."/>
            <person name="Matsumoto Y."/>
            <person name="Ogawa T."/>
            <person name="Oguro-Igashira E."/>
            <person name="Kishikawa T."/>
            <person name="Yamashita M."/>
            <person name="Koizumi S."/>
            <person name="Kurakawa T."/>
            <person name="Okumura R."/>
            <person name="Kayama H."/>
            <person name="Murakami M."/>
            <person name="Sakaguchi T."/>
            <person name="Das B."/>
            <person name="Nakamura S."/>
            <person name="Okada Y."/>
            <person name="Kumanogoh A."/>
            <person name="Takeda K."/>
        </authorList>
    </citation>
    <scope>NUCLEOTIDE SEQUENCE</scope>
    <source>
        <strain evidence="1">H019-1</strain>
    </source>
</reference>
<proteinExistence type="predicted"/>
<accession>A0AAW5TVR0</accession>
<dbReference type="AlphaFoldDB" id="A0AAW5TVR0"/>
<sequence length="112" mass="13486">MVVKEMVQYKRTADMEELYLMLNNDSVAYDLWHDAAEKYALKMVNGEAVMMENVAHVMIARIIQSCDRLINWRRKMITDALDITKEQKEIVAWQWFYNSMMDLYTYYKGRQK</sequence>